<protein>
    <submittedName>
        <fullName evidence="1">Uncharacterized protein</fullName>
    </submittedName>
</protein>
<feature type="non-terminal residue" evidence="1">
    <location>
        <position position="1"/>
    </location>
</feature>
<accession>A0A426Z3Q4</accession>
<evidence type="ECO:0000313" key="1">
    <source>
        <dbReference type="EMBL" id="RRT58610.1"/>
    </source>
</evidence>
<evidence type="ECO:0000313" key="2">
    <source>
        <dbReference type="Proteomes" id="UP000287651"/>
    </source>
</evidence>
<dbReference type="Proteomes" id="UP000287651">
    <property type="component" value="Unassembled WGS sequence"/>
</dbReference>
<name>A0A426Z3Q4_ENSVE</name>
<dbReference type="AlphaFoldDB" id="A0A426Z3Q4"/>
<comment type="caution">
    <text evidence="1">The sequence shown here is derived from an EMBL/GenBank/DDBJ whole genome shotgun (WGS) entry which is preliminary data.</text>
</comment>
<sequence>SQIRGILLYDDAYITGVHDPWNKLAHSILIGCFHSFISMNTDIYFFEQRKSNSLPHDHVAFQSYILMRLMEEPLKGYLLDILDVFLVSKDAIDRGVIVQDTHQVKLAHILHALGPEEPHVASTLSDAVLEKSGSTFWDPEVENAELEGFLNAPLPSHPKLHRGQLKNGLRYIILPNKVPANRYAINTSLMLSVLFMTIRW</sequence>
<dbReference type="EMBL" id="AMZH03008593">
    <property type="protein sequence ID" value="RRT58610.1"/>
    <property type="molecule type" value="Genomic_DNA"/>
</dbReference>
<gene>
    <name evidence="1" type="ORF">B296_00031097</name>
</gene>
<proteinExistence type="predicted"/>
<reference evidence="1 2" key="1">
    <citation type="journal article" date="2014" name="Agronomy (Basel)">
        <title>A Draft Genome Sequence for Ensete ventricosum, the Drought-Tolerant Tree Against Hunger.</title>
        <authorList>
            <person name="Harrison J."/>
            <person name="Moore K.A."/>
            <person name="Paszkiewicz K."/>
            <person name="Jones T."/>
            <person name="Grant M."/>
            <person name="Ambacheew D."/>
            <person name="Muzemil S."/>
            <person name="Studholme D.J."/>
        </authorList>
    </citation>
    <scope>NUCLEOTIDE SEQUENCE [LARGE SCALE GENOMIC DNA]</scope>
</reference>
<organism evidence="1 2">
    <name type="scientific">Ensete ventricosum</name>
    <name type="common">Abyssinian banana</name>
    <name type="synonym">Musa ensete</name>
    <dbReference type="NCBI Taxonomy" id="4639"/>
    <lineage>
        <taxon>Eukaryota</taxon>
        <taxon>Viridiplantae</taxon>
        <taxon>Streptophyta</taxon>
        <taxon>Embryophyta</taxon>
        <taxon>Tracheophyta</taxon>
        <taxon>Spermatophyta</taxon>
        <taxon>Magnoliopsida</taxon>
        <taxon>Liliopsida</taxon>
        <taxon>Zingiberales</taxon>
        <taxon>Musaceae</taxon>
        <taxon>Ensete</taxon>
    </lineage>
</organism>